<dbReference type="Proteomes" id="UP000293342">
    <property type="component" value="Unassembled WGS sequence"/>
</dbReference>
<keyword evidence="3" id="KW-1185">Reference proteome</keyword>
<evidence type="ECO:0008006" key="4">
    <source>
        <dbReference type="Google" id="ProtNLM"/>
    </source>
</evidence>
<dbReference type="Gene3D" id="3.10.310.10">
    <property type="entry name" value="Diaminopimelate Epimerase, Chain A, domain 1"/>
    <property type="match status" value="1"/>
</dbReference>
<proteinExistence type="inferred from homology"/>
<dbReference type="SUPFAM" id="SSF54506">
    <property type="entry name" value="Diaminopimelate epimerase-like"/>
    <property type="match status" value="1"/>
</dbReference>
<dbReference type="AlphaFoldDB" id="A0A4R0JWV8"/>
<dbReference type="RefSeq" id="WP_131513934.1">
    <property type="nucleotide sequence ID" value="NZ_SJKD01000002.1"/>
</dbReference>
<gene>
    <name evidence="2" type="ORF">E0H75_14105</name>
</gene>
<evidence type="ECO:0000256" key="1">
    <source>
        <dbReference type="ARBA" id="ARBA00007529"/>
    </source>
</evidence>
<sequence length="284" mass="29278">MTATIVSGFVAEGTSEGQPVACYDLTWSGQCEGEALEMVRVDYFKTRGGDPSAIVAAVFAPSADDADYGLRFVAAHGPLGGCGEATLFATAMCTNPSTDPAVTFETAAGLIVGRSLGSGRVAVDMPAVARTSVPQQVDYLGRPLRIRSASAGGNRFAAVTASDLGVQLDRFLFHELTVVGHDLLSRLRGPASPVPAPDMLLITEPVAGLSTRSAVIWGDGVLNRGPCGTGTCVRYVLAVEDGEVCAGAPLVHASPFGHSFEAQSIGSGTTDQLDIMLSGLVTMD</sequence>
<comment type="similarity">
    <text evidence="1">Belongs to the proline racemase family.</text>
</comment>
<protein>
    <recommendedName>
        <fullName evidence="4">Proline racemase</fullName>
    </recommendedName>
</protein>
<dbReference type="Pfam" id="PF05544">
    <property type="entry name" value="Pro_racemase"/>
    <property type="match status" value="1"/>
</dbReference>
<evidence type="ECO:0000313" key="3">
    <source>
        <dbReference type="Proteomes" id="UP000293342"/>
    </source>
</evidence>
<organism evidence="2 3">
    <name type="scientific">Kribbella capetownensis</name>
    <dbReference type="NCBI Taxonomy" id="1572659"/>
    <lineage>
        <taxon>Bacteria</taxon>
        <taxon>Bacillati</taxon>
        <taxon>Actinomycetota</taxon>
        <taxon>Actinomycetes</taxon>
        <taxon>Propionibacteriales</taxon>
        <taxon>Kribbellaceae</taxon>
        <taxon>Kribbella</taxon>
    </lineage>
</organism>
<dbReference type="OrthoDB" id="181267at2"/>
<comment type="caution">
    <text evidence="2">The sequence shown here is derived from an EMBL/GenBank/DDBJ whole genome shotgun (WGS) entry which is preliminary data.</text>
</comment>
<dbReference type="InterPro" id="IPR008794">
    <property type="entry name" value="Pro_racemase_fam"/>
</dbReference>
<dbReference type="EMBL" id="SJKD01000002">
    <property type="protein sequence ID" value="TCC51250.1"/>
    <property type="molecule type" value="Genomic_DNA"/>
</dbReference>
<name>A0A4R0JWV8_9ACTN</name>
<reference evidence="2 3" key="1">
    <citation type="submission" date="2019-02" db="EMBL/GenBank/DDBJ databases">
        <title>Kribbella capetownensis sp. nov. and Kribbella speibonae sp. nov., isolated from soil.</title>
        <authorList>
            <person name="Curtis S.M."/>
            <person name="Norton I."/>
            <person name="Everest G.J."/>
            <person name="Meyers P.R."/>
        </authorList>
    </citation>
    <scope>NUCLEOTIDE SEQUENCE [LARGE SCALE GENOMIC DNA]</scope>
    <source>
        <strain evidence="2 3">YM53</strain>
    </source>
</reference>
<accession>A0A4R0JWV8</accession>
<evidence type="ECO:0000313" key="2">
    <source>
        <dbReference type="EMBL" id="TCC51250.1"/>
    </source>
</evidence>